<dbReference type="PANTHER" id="PTHR33096:SF1">
    <property type="entry name" value="CXC1-LIKE CYSTEINE CLUSTER ASSOCIATED WITH KDZ TRANSPOSASES DOMAIN-CONTAINING PROTEIN"/>
    <property type="match status" value="1"/>
</dbReference>
<reference evidence="3 4" key="1">
    <citation type="journal article" date="2024" name="J Genomics">
        <title>Draft genome sequencing and assembly of Favolaschia claudopus CIRM-BRFM 2984 isolated from oak limbs.</title>
        <authorList>
            <person name="Navarro D."/>
            <person name="Drula E."/>
            <person name="Chaduli D."/>
            <person name="Cazenave R."/>
            <person name="Ahrendt S."/>
            <person name="Wang J."/>
            <person name="Lipzen A."/>
            <person name="Daum C."/>
            <person name="Barry K."/>
            <person name="Grigoriev I.V."/>
            <person name="Favel A."/>
            <person name="Rosso M.N."/>
            <person name="Martin F."/>
        </authorList>
    </citation>
    <scope>NUCLEOTIDE SEQUENCE [LARGE SCALE GENOMIC DNA]</scope>
    <source>
        <strain evidence="3 4">CIRM-BRFM 2984</strain>
    </source>
</reference>
<dbReference type="Pfam" id="PF18803">
    <property type="entry name" value="CxC2"/>
    <property type="match status" value="1"/>
</dbReference>
<keyword evidence="1" id="KW-1133">Transmembrane helix</keyword>
<dbReference type="EMBL" id="JAWWNJ010000071">
    <property type="protein sequence ID" value="KAK7007313.1"/>
    <property type="molecule type" value="Genomic_DNA"/>
</dbReference>
<keyword evidence="1" id="KW-0472">Membrane</keyword>
<dbReference type="Pfam" id="PF18758">
    <property type="entry name" value="KDZ"/>
    <property type="match status" value="1"/>
</dbReference>
<accession>A0AAW0ADJ1</accession>
<feature type="domain" description="CxC2-like cysteine cluster KDZ transposase-associated" evidence="2">
    <location>
        <begin position="90"/>
        <end position="195"/>
    </location>
</feature>
<dbReference type="InterPro" id="IPR040521">
    <property type="entry name" value="KDZ"/>
</dbReference>
<keyword evidence="4" id="KW-1185">Reference proteome</keyword>
<keyword evidence="1" id="KW-0812">Transmembrane</keyword>
<feature type="transmembrane region" description="Helical" evidence="1">
    <location>
        <begin position="380"/>
        <end position="398"/>
    </location>
</feature>
<evidence type="ECO:0000313" key="3">
    <source>
        <dbReference type="EMBL" id="KAK7007313.1"/>
    </source>
</evidence>
<dbReference type="AlphaFoldDB" id="A0AAW0ADJ1"/>
<comment type="caution">
    <text evidence="3">The sequence shown here is derived from an EMBL/GenBank/DDBJ whole genome shotgun (WGS) entry which is preliminary data.</text>
</comment>
<sequence length="980" mass="108924">MALWRPLAGQFLDWMVRYDGLGMYAAEPSCSCCGARGGGAEEAAPRLFRCEQCGSFLQCQRCLLERHQLTPLHRIRVSTERTLCGPSSGALGLVYQLGHHGFPCTFPGVERSMVVLDVNGIFSLRIRYCDCEKAALTPELHLGQLLENGWYPATTVDPETCATFQVLGFFRLLAVVGNVTAHDFVGSMERMADPTRVQKVPDRYKAFGRMGRQYAFLQRAKRAGRAHEEDGLRTTPRGGLAVLCWACPDPTRNLPEGWETVAPEWRFLYMLILALDANFRLKNRLRANEHQDPSLGSGLGYFVETNKYKAHLRDYVAEEDVSTCIAFAALTQKETRLTTGLRVSGVGGCVCARHGVVRPQGIGDLQKGALTGRRYANMDWIFLASIFGIALLLLAISYDIACQWKLHLAERAKRIAEKSEIGVDLDSLEVQFALPVWHANAHETSCQTDNSLTYASGVGRTDGEGIERTWATLNPISYSTKEMGEGARHDAIESKVDHINFEKNIDQGTLRYSMRRRGTNTIWIGRTLARKLVVAIAERDKQVEAFSGINKALEPTLRRKWSAMVDAWLADKTQPNPYRRTDGKKVGVSEAAVLLELKTAEAEEAAQGRAPLTDGKSTLAGFIKAGLVLEESQRRIKAEIAGTAVVTADRASQVADLRAEEEERRDRDAPAPKVENIKLWLPSQMSPAQRSVACSTAAVNCEVKLRGAQCSDALDQLRSRLHTSSYLISFRNSQSTGQKHTTRSATLIARIGDRVRRSASKYRDARQALTVLKGAEYAPEFQILLDEHLTASLEVEGDEASRRKLARLGSSRRAANEPSAQAKKGLSWIWVAGGGPGDDEAELQESVRIEWSKGKARRDRWVEEVHLLREEMKRVLRSLRYIQRQWEARLETPRTVDPALASGLAAYANRQILVHQRIATAFHTGWDVSMATADGTVYRELLSREGVDHAPVVGLDEVEVAIEEENSGPRTRARARESQT</sequence>
<proteinExistence type="predicted"/>
<evidence type="ECO:0000256" key="1">
    <source>
        <dbReference type="SAM" id="Phobius"/>
    </source>
</evidence>
<evidence type="ECO:0000259" key="2">
    <source>
        <dbReference type="Pfam" id="PF18803"/>
    </source>
</evidence>
<gene>
    <name evidence="3" type="ORF">R3P38DRAFT_3325325</name>
</gene>
<evidence type="ECO:0000313" key="4">
    <source>
        <dbReference type="Proteomes" id="UP001362999"/>
    </source>
</evidence>
<protein>
    <submittedName>
        <fullName evidence="3">CxC2 domain-containing protein</fullName>
    </submittedName>
</protein>
<dbReference type="InterPro" id="IPR041457">
    <property type="entry name" value="CxC2_KDZ-assoc"/>
</dbReference>
<organism evidence="3 4">
    <name type="scientific">Favolaschia claudopus</name>
    <dbReference type="NCBI Taxonomy" id="2862362"/>
    <lineage>
        <taxon>Eukaryota</taxon>
        <taxon>Fungi</taxon>
        <taxon>Dikarya</taxon>
        <taxon>Basidiomycota</taxon>
        <taxon>Agaricomycotina</taxon>
        <taxon>Agaricomycetes</taxon>
        <taxon>Agaricomycetidae</taxon>
        <taxon>Agaricales</taxon>
        <taxon>Marasmiineae</taxon>
        <taxon>Mycenaceae</taxon>
        <taxon>Favolaschia</taxon>
    </lineage>
</organism>
<dbReference type="PANTHER" id="PTHR33096">
    <property type="entry name" value="CXC2 DOMAIN-CONTAINING PROTEIN"/>
    <property type="match status" value="1"/>
</dbReference>
<dbReference type="Proteomes" id="UP001362999">
    <property type="component" value="Unassembled WGS sequence"/>
</dbReference>
<name>A0AAW0ADJ1_9AGAR</name>